<reference evidence="25" key="3">
    <citation type="journal article" date="2019" name="J. ISSAAS">
        <title>Genomics, evolutionary history and diagnostics of the Alternaria alternata species group including apple and Asian pear pathotypes.</title>
        <authorList>
            <person name="Armitage A.D."/>
            <person name="Cockerton H.M."/>
            <person name="Sreenivasaprasad S."/>
            <person name="Woodhall J."/>
            <person name="Lane C."/>
            <person name="Harrison R.J."/>
            <person name="Clarkson J.P."/>
        </authorList>
    </citation>
    <scope>NUCLEOTIDE SEQUENCE</scope>
    <source>
        <strain evidence="25">FERA 1177</strain>
    </source>
</reference>
<dbReference type="Proteomes" id="UP000077248">
    <property type="component" value="Unassembled WGS sequence"/>
</dbReference>
<feature type="domain" description="Flavodoxin-like" evidence="22">
    <location>
        <begin position="66"/>
        <end position="221"/>
    </location>
</feature>
<dbReference type="PANTHER" id="PTHR19384">
    <property type="entry name" value="NITRIC OXIDE SYNTHASE-RELATED"/>
    <property type="match status" value="1"/>
</dbReference>
<dbReference type="RefSeq" id="XP_018383233.1">
    <property type="nucleotide sequence ID" value="XM_018534790.1"/>
</dbReference>
<proteinExistence type="inferred from homology"/>
<dbReference type="GO" id="GO:0050661">
    <property type="term" value="F:NADP binding"/>
    <property type="evidence" value="ECO:0007669"/>
    <property type="project" value="UniProtKB-UniRule"/>
</dbReference>
<keyword evidence="5" id="KW-0812">Transmembrane</keyword>
<keyword evidence="26" id="KW-1185">Reference proteome</keyword>
<evidence type="ECO:0000256" key="20">
    <source>
        <dbReference type="HAMAP-Rule" id="MF_03212"/>
    </source>
</evidence>
<dbReference type="PROSITE" id="PS50902">
    <property type="entry name" value="FLAVODOXIN_LIKE"/>
    <property type="match status" value="1"/>
</dbReference>
<gene>
    <name evidence="20" type="primary">cprA</name>
    <name evidence="25" type="ORF">AA0117_g7442</name>
    <name evidence="24" type="ORF">CC77DRAFT_941291</name>
</gene>
<keyword evidence="10 20" id="KW-0752">Steroid biosynthesis</keyword>
<evidence type="ECO:0000256" key="5">
    <source>
        <dbReference type="ARBA" id="ARBA00022692"/>
    </source>
</evidence>
<comment type="catalytic activity">
    <reaction evidence="19 20 21">
        <text>2 oxidized [cytochrome P450] + NADPH = 2 reduced [cytochrome P450] + NADP(+) + H(+)</text>
        <dbReference type="Rhea" id="RHEA:24040"/>
        <dbReference type="Rhea" id="RHEA-COMP:14627"/>
        <dbReference type="Rhea" id="RHEA-COMP:14628"/>
        <dbReference type="ChEBI" id="CHEBI:15378"/>
        <dbReference type="ChEBI" id="CHEBI:55376"/>
        <dbReference type="ChEBI" id="CHEBI:57783"/>
        <dbReference type="ChEBI" id="CHEBI:58349"/>
        <dbReference type="ChEBI" id="CHEBI:60344"/>
        <dbReference type="EC" id="1.6.2.4"/>
    </reaction>
</comment>
<dbReference type="InterPro" id="IPR001094">
    <property type="entry name" value="Flavdoxin-like"/>
</dbReference>
<evidence type="ECO:0000256" key="15">
    <source>
        <dbReference type="ARBA" id="ARBA00023128"/>
    </source>
</evidence>
<evidence type="ECO:0000256" key="3">
    <source>
        <dbReference type="ARBA" id="ARBA00022630"/>
    </source>
</evidence>
<dbReference type="FunFam" id="1.20.990.10:FF:000009">
    <property type="entry name" value="NADPH--cytochrome P450 reductase"/>
    <property type="match status" value="1"/>
</dbReference>
<dbReference type="VEuPathDB" id="FungiDB:CC77DRAFT_941291"/>
<evidence type="ECO:0000259" key="23">
    <source>
        <dbReference type="PROSITE" id="PS51384"/>
    </source>
</evidence>
<keyword evidence="18 20" id="KW-0753">Steroid metabolism</keyword>
<comment type="caution">
    <text evidence="20">Lacks conserved residue(s) required for the propagation of feature annotation.</text>
</comment>
<feature type="binding site" evidence="20">
    <location>
        <begin position="621"/>
        <end position="625"/>
    </location>
    <ligand>
        <name>NADP(+)</name>
        <dbReference type="ChEBI" id="CHEBI:58349"/>
    </ligand>
</feature>
<evidence type="ECO:0000256" key="16">
    <source>
        <dbReference type="ARBA" id="ARBA00023136"/>
    </source>
</evidence>
<evidence type="ECO:0000256" key="7">
    <source>
        <dbReference type="ARBA" id="ARBA00022824"/>
    </source>
</evidence>
<keyword evidence="12 20" id="KW-0560">Oxidoreductase</keyword>
<dbReference type="InterPro" id="IPR003097">
    <property type="entry name" value="CysJ-like_FAD-binding"/>
</dbReference>
<evidence type="ECO:0000256" key="17">
    <source>
        <dbReference type="ARBA" id="ARBA00023166"/>
    </source>
</evidence>
<dbReference type="Pfam" id="PF00175">
    <property type="entry name" value="NAD_binding_1"/>
    <property type="match status" value="1"/>
</dbReference>
<dbReference type="AlphaFoldDB" id="A0A177DFE7"/>
<feature type="binding site" evidence="20">
    <location>
        <begin position="452"/>
        <end position="455"/>
    </location>
    <ligand>
        <name>FAD</name>
        <dbReference type="ChEBI" id="CHEBI:57692"/>
    </ligand>
</feature>
<dbReference type="GO" id="GO:0005789">
    <property type="term" value="C:endoplasmic reticulum membrane"/>
    <property type="evidence" value="ECO:0007669"/>
    <property type="project" value="UniProtKB-SubCell"/>
</dbReference>
<dbReference type="HAMAP" id="MF_03212">
    <property type="entry name" value="NCPR"/>
    <property type="match status" value="1"/>
</dbReference>
<dbReference type="InterPro" id="IPR039261">
    <property type="entry name" value="FNR_nucleotide-bd"/>
</dbReference>
<dbReference type="FunFam" id="2.40.30.10:FF:000100">
    <property type="entry name" value="NADPH--cytochrome P450 reductase"/>
    <property type="match status" value="1"/>
</dbReference>
<name>A0A177DFE7_ALTAL</name>
<dbReference type="FunFam" id="3.40.50.360:FF:000024">
    <property type="entry name" value="NADPH--cytochrome P450 reductase"/>
    <property type="match status" value="1"/>
</dbReference>
<feature type="binding site" evidence="20">
    <location>
        <position position="553"/>
    </location>
    <ligand>
        <name>NADP(+)</name>
        <dbReference type="ChEBI" id="CHEBI:58349"/>
    </ligand>
</feature>
<evidence type="ECO:0000256" key="11">
    <source>
        <dbReference type="ARBA" id="ARBA00022989"/>
    </source>
</evidence>
<keyword evidence="16 20" id="KW-0472">Membrane</keyword>
<organism evidence="24 26">
    <name type="scientific">Alternaria alternata</name>
    <name type="common">Alternaria rot fungus</name>
    <name type="synonym">Torula alternata</name>
    <dbReference type="NCBI Taxonomy" id="5599"/>
    <lineage>
        <taxon>Eukaryota</taxon>
        <taxon>Fungi</taxon>
        <taxon>Dikarya</taxon>
        <taxon>Ascomycota</taxon>
        <taxon>Pezizomycotina</taxon>
        <taxon>Dothideomycetes</taxon>
        <taxon>Pleosporomycetidae</taxon>
        <taxon>Pleosporales</taxon>
        <taxon>Pleosporineae</taxon>
        <taxon>Pleosporaceae</taxon>
        <taxon>Alternaria</taxon>
        <taxon>Alternaria sect. Alternaria</taxon>
        <taxon>Alternaria alternata complex</taxon>
    </lineage>
</organism>
<comment type="similarity">
    <text evidence="20 21">In the C-terminal section; belongs to the flavoprotein pyridine nucleotide cytochrome reductase family.</text>
</comment>
<protein>
    <recommendedName>
        <fullName evidence="20 21">NADPH--cytochrome P450 reductase</fullName>
        <shortName evidence="20">CPR</shortName>
        <shortName evidence="20">P450R</shortName>
        <ecNumber evidence="20 21">1.6.2.4</ecNumber>
    </recommendedName>
</protein>
<evidence type="ECO:0000256" key="4">
    <source>
        <dbReference type="ARBA" id="ARBA00022643"/>
    </source>
</evidence>
<evidence type="ECO:0000256" key="21">
    <source>
        <dbReference type="PIRNR" id="PIRNR000208"/>
    </source>
</evidence>
<dbReference type="InterPro" id="IPR001433">
    <property type="entry name" value="OxRdtase_FAD/NAD-bd"/>
</dbReference>
<dbReference type="SUPFAM" id="SSF52343">
    <property type="entry name" value="Ferredoxin reductase-like, C-terminal NADP-linked domain"/>
    <property type="match status" value="1"/>
</dbReference>
<dbReference type="FunFam" id="3.40.50.80:FF:000018">
    <property type="entry name" value="NADPH--cytochrome P450 reductase"/>
    <property type="match status" value="1"/>
</dbReference>
<evidence type="ECO:0000256" key="6">
    <source>
        <dbReference type="ARBA" id="ARBA00022787"/>
    </source>
</evidence>
<evidence type="ECO:0000256" key="10">
    <source>
        <dbReference type="ARBA" id="ARBA00022955"/>
    </source>
</evidence>
<feature type="binding site" evidence="20">
    <location>
        <begin position="487"/>
        <end position="490"/>
    </location>
    <ligand>
        <name>FAD</name>
        <dbReference type="ChEBI" id="CHEBI:57692"/>
    </ligand>
</feature>
<keyword evidence="4 20" id="KW-0288">FMN</keyword>
<dbReference type="STRING" id="5599.A0A177DFE7"/>
<evidence type="ECO:0000256" key="18">
    <source>
        <dbReference type="ARBA" id="ARBA00023221"/>
    </source>
</evidence>
<dbReference type="GO" id="GO:0005886">
    <property type="term" value="C:plasma membrane"/>
    <property type="evidence" value="ECO:0007669"/>
    <property type="project" value="UniProtKB-SubCell"/>
</dbReference>
<dbReference type="EC" id="1.6.2.4" evidence="20 21"/>
<dbReference type="PIRSF" id="PIRSF000208">
    <property type="entry name" value="P450R"/>
    <property type="match status" value="1"/>
</dbReference>
<dbReference type="GO" id="GO:0010181">
    <property type="term" value="F:FMN binding"/>
    <property type="evidence" value="ECO:0007669"/>
    <property type="project" value="UniProtKB-UniRule"/>
</dbReference>
<dbReference type="PRINTS" id="PR00369">
    <property type="entry name" value="FLAVODOXIN"/>
</dbReference>
<evidence type="ECO:0000256" key="8">
    <source>
        <dbReference type="ARBA" id="ARBA00022827"/>
    </source>
</evidence>
<dbReference type="GO" id="GO:0006696">
    <property type="term" value="P:ergosterol biosynthetic process"/>
    <property type="evidence" value="ECO:0007669"/>
    <property type="project" value="UniProtKB-UniRule"/>
</dbReference>
<evidence type="ECO:0000313" key="24">
    <source>
        <dbReference type="EMBL" id="OAG17812.1"/>
    </source>
</evidence>
<dbReference type="Gene3D" id="3.40.50.360">
    <property type="match status" value="1"/>
</dbReference>
<keyword evidence="11" id="KW-1133">Transmembrane helix</keyword>
<evidence type="ECO:0000313" key="25">
    <source>
        <dbReference type="EMBL" id="RYN73944.1"/>
    </source>
</evidence>
<dbReference type="PRINTS" id="PR00371">
    <property type="entry name" value="FPNCR"/>
</dbReference>
<dbReference type="InterPro" id="IPR023173">
    <property type="entry name" value="NADPH_Cyt_P450_Rdtase_alpha"/>
</dbReference>
<dbReference type="EMBL" id="KV441485">
    <property type="protein sequence ID" value="OAG17812.1"/>
    <property type="molecule type" value="Genomic_DNA"/>
</dbReference>
<keyword evidence="17 20" id="KW-1207">Sterol metabolism</keyword>
<dbReference type="CDD" id="cd06204">
    <property type="entry name" value="CYPOR"/>
    <property type="match status" value="1"/>
</dbReference>
<dbReference type="EMBL" id="PDXD01000019">
    <property type="protein sequence ID" value="RYN73944.1"/>
    <property type="molecule type" value="Genomic_DNA"/>
</dbReference>
<evidence type="ECO:0000313" key="26">
    <source>
        <dbReference type="Proteomes" id="UP000077248"/>
    </source>
</evidence>
<comment type="similarity">
    <text evidence="20">In the N-terminal section; belongs to the flavodoxin family.</text>
</comment>
<feature type="binding site" evidence="20">
    <location>
        <begin position="615"/>
        <end position="616"/>
    </location>
    <ligand>
        <name>NADP(+)</name>
        <dbReference type="ChEBI" id="CHEBI:58349"/>
    </ligand>
</feature>
<dbReference type="Gene3D" id="2.40.30.10">
    <property type="entry name" value="Translation factors"/>
    <property type="match status" value="1"/>
</dbReference>
<feature type="binding site" evidence="20">
    <location>
        <position position="296"/>
    </location>
    <ligand>
        <name>NADP(+)</name>
        <dbReference type="ChEBI" id="CHEBI:58349"/>
    </ligand>
</feature>
<keyword evidence="6 20" id="KW-1000">Mitochondrion outer membrane</keyword>
<feature type="binding site" evidence="20">
    <location>
        <begin position="470"/>
        <end position="472"/>
    </location>
    <ligand>
        <name>FAD</name>
        <dbReference type="ChEBI" id="CHEBI:57692"/>
    </ligand>
</feature>
<accession>A0A177DFE7</accession>
<dbReference type="OMA" id="QKRYQRD"/>
<evidence type="ECO:0000256" key="19">
    <source>
        <dbReference type="ARBA" id="ARBA00049342"/>
    </source>
</evidence>
<evidence type="ECO:0000256" key="2">
    <source>
        <dbReference type="ARBA" id="ARBA00022516"/>
    </source>
</evidence>
<evidence type="ECO:0000256" key="1">
    <source>
        <dbReference type="ARBA" id="ARBA00022475"/>
    </source>
</evidence>
<dbReference type="InterPro" id="IPR008254">
    <property type="entry name" value="Flavodoxin/NO_synth"/>
</dbReference>
<comment type="similarity">
    <text evidence="20">Belongs to the NADPH--cytochrome P450 reductase family.</text>
</comment>
<evidence type="ECO:0000256" key="14">
    <source>
        <dbReference type="ARBA" id="ARBA00023098"/>
    </source>
</evidence>
<dbReference type="GeneID" id="29120384"/>
<keyword evidence="3 20" id="KW-0285">Flavoprotein</keyword>
<comment type="function">
    <text evidence="20">This enzyme is required for electron transfer from NADP to cytochrome P450 in microsomes. It can also provide electron transfer to heme oxygenase and cytochrome B5. Involved in ergosterol biosynthesis.</text>
</comment>
<reference evidence="27" key="2">
    <citation type="journal article" date="2019" name="bioRxiv">
        <title>Genomics, evolutionary history and diagnostics of the Alternaria alternata species group including apple and Asian pear pathotypes.</title>
        <authorList>
            <person name="Armitage A.D."/>
            <person name="Cockerton H.M."/>
            <person name="Sreenivasaprasad S."/>
            <person name="Woodhall J.W."/>
            <person name="Lane C.R."/>
            <person name="Harrison R.J."/>
            <person name="Clarkson J.P."/>
        </authorList>
    </citation>
    <scope>NUCLEOTIDE SEQUENCE [LARGE SCALE GENOMIC DNA]</scope>
    <source>
        <strain evidence="27">FERA 1177</strain>
    </source>
</reference>
<dbReference type="GO" id="GO:0005829">
    <property type="term" value="C:cytosol"/>
    <property type="evidence" value="ECO:0007669"/>
    <property type="project" value="TreeGrafter"/>
</dbReference>
<dbReference type="InterPro" id="IPR017938">
    <property type="entry name" value="Riboflavin_synthase-like_b-brl"/>
</dbReference>
<evidence type="ECO:0000256" key="12">
    <source>
        <dbReference type="ARBA" id="ARBA00023002"/>
    </source>
</evidence>
<evidence type="ECO:0000313" key="27">
    <source>
        <dbReference type="Proteomes" id="UP000291422"/>
    </source>
</evidence>
<keyword evidence="2 20" id="KW-0444">Lipid biosynthesis</keyword>
<comment type="cofactor">
    <cofactor evidence="20">
        <name>FMN</name>
        <dbReference type="ChEBI" id="CHEBI:58210"/>
    </cofactor>
    <text evidence="20">Binds 1 FMN per monomer.</text>
</comment>
<feature type="binding site" evidence="20">
    <location>
        <begin position="72"/>
        <end position="77"/>
    </location>
    <ligand>
        <name>FMN</name>
        <dbReference type="ChEBI" id="CHEBI:58210"/>
    </ligand>
</feature>
<dbReference type="GO" id="GO:0050660">
    <property type="term" value="F:flavin adenine dinucleotide binding"/>
    <property type="evidence" value="ECO:0007669"/>
    <property type="project" value="UniProtKB-UniRule"/>
</dbReference>
<dbReference type="InterPro" id="IPR023208">
    <property type="entry name" value="P450R"/>
</dbReference>
<feature type="binding site" evidence="20">
    <location>
        <position position="204"/>
    </location>
    <ligand>
        <name>FMN</name>
        <dbReference type="ChEBI" id="CHEBI:58210"/>
    </ligand>
</feature>
<dbReference type="PROSITE" id="PS51384">
    <property type="entry name" value="FAD_FR"/>
    <property type="match status" value="1"/>
</dbReference>
<dbReference type="GO" id="GO:0003958">
    <property type="term" value="F:NADPH-hemoprotein reductase activity"/>
    <property type="evidence" value="ECO:0007669"/>
    <property type="project" value="UniProtKB-UniRule"/>
</dbReference>
<dbReference type="InterPro" id="IPR017927">
    <property type="entry name" value="FAD-bd_FR_type"/>
</dbReference>
<dbReference type="SUPFAM" id="SSF52218">
    <property type="entry name" value="Flavoproteins"/>
    <property type="match status" value="1"/>
</dbReference>
<dbReference type="KEGG" id="aalt:CC77DRAFT_941291"/>
<keyword evidence="9 20" id="KW-0521">NADP</keyword>
<dbReference type="SUPFAM" id="SSF63380">
    <property type="entry name" value="Riboflavin synthase domain-like"/>
    <property type="match status" value="1"/>
</dbReference>
<reference evidence="24 26" key="1">
    <citation type="submission" date="2016-05" db="EMBL/GenBank/DDBJ databases">
        <title>Comparative analysis of secretome profiles of manganese(II)-oxidizing ascomycete fungi.</title>
        <authorList>
            <consortium name="DOE Joint Genome Institute"/>
            <person name="Zeiner C.A."/>
            <person name="Purvine S.O."/>
            <person name="Zink E.M."/>
            <person name="Wu S."/>
            <person name="Pasa-Tolic L."/>
            <person name="Chaput D.L."/>
            <person name="Haridas S."/>
            <person name="Grigoriev I.V."/>
            <person name="Santelli C.M."/>
            <person name="Hansel C.M."/>
        </authorList>
    </citation>
    <scope>NUCLEOTIDE SEQUENCE [LARGE SCALE GENOMIC DNA]</scope>
    <source>
        <strain evidence="24 26">SRC1lrK2f</strain>
    </source>
</reference>
<comment type="cofactor">
    <cofactor evidence="20">
        <name>FAD</name>
        <dbReference type="ChEBI" id="CHEBI:57692"/>
    </cofactor>
    <text evidence="20">Binds 1 FAD per monomer.</text>
</comment>
<keyword evidence="13 20" id="KW-0756">Sterol biosynthesis</keyword>
<dbReference type="Gene3D" id="3.40.50.80">
    <property type="entry name" value="Nucleotide-binding domain of ferredoxin-NADP reductase (FNR) module"/>
    <property type="match status" value="1"/>
</dbReference>
<keyword evidence="14 20" id="KW-0443">Lipid metabolism</keyword>
<evidence type="ECO:0000259" key="22">
    <source>
        <dbReference type="PROSITE" id="PS50902"/>
    </source>
</evidence>
<feature type="binding site" evidence="20">
    <location>
        <begin position="169"/>
        <end position="178"/>
    </location>
    <ligand>
        <name>FMN</name>
        <dbReference type="ChEBI" id="CHEBI:58210"/>
    </ligand>
</feature>
<feature type="binding site" evidence="20">
    <location>
        <position position="657"/>
    </location>
    <ligand>
        <name>NADP(+)</name>
        <dbReference type="ChEBI" id="CHEBI:58349"/>
    </ligand>
</feature>
<evidence type="ECO:0000256" key="9">
    <source>
        <dbReference type="ARBA" id="ARBA00022857"/>
    </source>
</evidence>
<dbReference type="PANTHER" id="PTHR19384:SF17">
    <property type="entry name" value="NADPH--CYTOCHROME P450 REDUCTASE"/>
    <property type="match status" value="1"/>
</dbReference>
<dbReference type="FunFam" id="2.40.30.10:FF:000111">
    <property type="entry name" value="NADPH--cytochrome P450 reductase"/>
    <property type="match status" value="1"/>
</dbReference>
<keyword evidence="7 20" id="KW-0256">Endoplasmic reticulum</keyword>
<feature type="domain" description="FAD-binding FR-type" evidence="23">
    <location>
        <begin position="277"/>
        <end position="539"/>
    </location>
</feature>
<dbReference type="GO" id="GO:0005741">
    <property type="term" value="C:mitochondrial outer membrane"/>
    <property type="evidence" value="ECO:0007669"/>
    <property type="project" value="UniProtKB-SubCell"/>
</dbReference>
<keyword evidence="1 20" id="KW-1003">Cell membrane</keyword>
<sequence length="696" mass="77225">MAQLDTLDIIVLAALLVGTVAYFTKGTYWGVYGDPYGNSLATANGAAKAGKSRNIIEKMDETDKNCVVFYGSQTGTAEDYASRISKEGHSRFGLKTMVADLEEYDFDNLDTFPEDKLAVFVLATYGEGEPTDNAVEFYEFIGSEDVSFSEGGSADDKPLSKLNYVAFGLGNNTYEHYNSMVRNVDKYLTNLGATRLGAAGEGDDGAGTMEEDFLAWKEPMWAAVAEKMGLEEREAMYEPVFEVTERPDLTPEDDTVYLGEPNKNHLEGNQKGPFNANNPFIAPIVESAELFNSANRNCLHMEISIAGSNLSYTTGDHIAIWPNNAGKEVDRLFKVLGKEDQRHTVIAVRGLDPTAKVPFPSPTTYDAAVRFHIEINAAVSRQLVSVIAQFAPNDDIKAEIVKLGSDKDYFKEHVTDRNLNLAQLLEITGKGVTWDKIPFSFLFETMVKIQPRYYSISSSSLVQKDKISITAIVESIEKPGAPYALKGVTTNYLLALKQKQHGDPNPDPHGLNYSITGPRNKYDGIHVPVHVRHSNFKLPSDPSKPIIMVGPGTGVAPFRGFIQERAAQAKAGQNVGKTILFFGCRKQSEDFMYADEWKQYQADLGDKFEMYTAFSRDGPKKVYVQNKLEEAGEEVNKLLEQKAYFYVCGDAAHMAREVNTLLGKIISKYRNVSETKGEEIVKAMRASNQYQEDVWS</sequence>
<dbReference type="Gene3D" id="1.20.990.10">
    <property type="entry name" value="NADPH-cytochrome p450 Reductase, Chain A, domain 3"/>
    <property type="match status" value="1"/>
</dbReference>
<feature type="binding site" evidence="20">
    <location>
        <position position="695"/>
    </location>
    <ligand>
        <name>FAD</name>
        <dbReference type="ChEBI" id="CHEBI:57692"/>
    </ligand>
</feature>
<dbReference type="Proteomes" id="UP000291422">
    <property type="component" value="Unassembled WGS sequence"/>
</dbReference>
<evidence type="ECO:0000256" key="13">
    <source>
        <dbReference type="ARBA" id="ARBA00023011"/>
    </source>
</evidence>
<comment type="subcellular location">
    <subcellularLocation>
        <location evidence="20">Endoplasmic reticulum membrane</location>
        <topology evidence="20">Single-pass membrane protein</topology>
        <orientation evidence="20">Cytoplasmic side</orientation>
    </subcellularLocation>
    <subcellularLocation>
        <location evidence="20">Mitochondrion outer membrane</location>
        <topology evidence="20">Single-pass membrane protein</topology>
        <orientation evidence="20">Cytoplasmic side</orientation>
    </subcellularLocation>
    <subcellularLocation>
        <location evidence="20">Cell membrane</location>
        <topology evidence="20">Single-pass membrane protein</topology>
        <orientation evidence="20">Cytoplasmic side</orientation>
    </subcellularLocation>
</comment>
<keyword evidence="15 20" id="KW-0496">Mitochondrion</keyword>
<dbReference type="InterPro" id="IPR029039">
    <property type="entry name" value="Flavoprotein-like_sf"/>
</dbReference>
<dbReference type="Pfam" id="PF00258">
    <property type="entry name" value="Flavodoxin_1"/>
    <property type="match status" value="1"/>
</dbReference>
<keyword evidence="8 20" id="KW-0274">FAD</keyword>
<dbReference type="Pfam" id="PF00667">
    <property type="entry name" value="FAD_binding_1"/>
    <property type="match status" value="1"/>
</dbReference>
<feature type="binding site" evidence="20">
    <location>
        <begin position="123"/>
        <end position="126"/>
    </location>
    <ligand>
        <name>FMN</name>
        <dbReference type="ChEBI" id="CHEBI:58210"/>
    </ligand>
</feature>
<dbReference type="InterPro" id="IPR001709">
    <property type="entry name" value="Flavoprot_Pyr_Nucl_cyt_Rdtase"/>
</dbReference>